<dbReference type="AlphaFoldDB" id="A0A2K5R7M4"/>
<dbReference type="OMA" id="IAGNWRT"/>
<accession>A0A2K5R7M4</accession>
<reference evidence="1" key="1">
    <citation type="submission" date="2025-08" db="UniProtKB">
        <authorList>
            <consortium name="Ensembl"/>
        </authorList>
    </citation>
    <scope>IDENTIFICATION</scope>
</reference>
<evidence type="ECO:0000313" key="2">
    <source>
        <dbReference type="Proteomes" id="UP000233040"/>
    </source>
</evidence>
<evidence type="ECO:0000313" key="1">
    <source>
        <dbReference type="Ensembl" id="ENSCCAP00000024105.1"/>
    </source>
</evidence>
<protein>
    <submittedName>
        <fullName evidence="1">Uncharacterized protein</fullName>
    </submittedName>
</protein>
<proteinExistence type="predicted"/>
<keyword evidence="2" id="KW-1185">Reference proteome</keyword>
<sequence>MESSNPQGIPNLKIQFQALRKPNHEVLVPGIEETAVRISIPGSQVPQALFTGIPIAGNWRTSMP</sequence>
<dbReference type="Proteomes" id="UP000233040">
    <property type="component" value="Unassembled WGS sequence"/>
</dbReference>
<organism evidence="1 2">
    <name type="scientific">Cebus imitator</name>
    <name type="common">Panamanian white-faced capuchin</name>
    <name type="synonym">Cebus capucinus imitator</name>
    <dbReference type="NCBI Taxonomy" id="2715852"/>
    <lineage>
        <taxon>Eukaryota</taxon>
        <taxon>Metazoa</taxon>
        <taxon>Chordata</taxon>
        <taxon>Craniata</taxon>
        <taxon>Vertebrata</taxon>
        <taxon>Euteleostomi</taxon>
        <taxon>Mammalia</taxon>
        <taxon>Eutheria</taxon>
        <taxon>Euarchontoglires</taxon>
        <taxon>Primates</taxon>
        <taxon>Haplorrhini</taxon>
        <taxon>Platyrrhini</taxon>
        <taxon>Cebidae</taxon>
        <taxon>Cebinae</taxon>
        <taxon>Cebus</taxon>
    </lineage>
</organism>
<dbReference type="GeneTree" id="ENSGT01100000267081"/>
<dbReference type="Ensembl" id="ENSCCAT00000041617.1">
    <property type="protein sequence ID" value="ENSCCAP00000024105.1"/>
    <property type="gene ID" value="ENSCCAG00000029843.1"/>
</dbReference>
<name>A0A2K5R7M4_CEBIM</name>
<reference evidence="1" key="2">
    <citation type="submission" date="2025-09" db="UniProtKB">
        <authorList>
            <consortium name="Ensembl"/>
        </authorList>
    </citation>
    <scope>IDENTIFICATION</scope>
</reference>